<feature type="transmembrane region" description="Helical" evidence="9">
    <location>
        <begin position="295"/>
        <end position="321"/>
    </location>
</feature>
<dbReference type="InterPro" id="IPR017871">
    <property type="entry name" value="ABC_transporter-like_CS"/>
</dbReference>
<dbReference type="PANTHER" id="PTHR45772:SF2">
    <property type="entry name" value="ABC TRANSPORTER ATP-BINDING PROTEIN"/>
    <property type="match status" value="1"/>
</dbReference>
<feature type="transmembrane region" description="Helical" evidence="9">
    <location>
        <begin position="131"/>
        <end position="153"/>
    </location>
</feature>
<accession>A0ABW8Z6D9</accession>
<proteinExistence type="predicted"/>
<feature type="transmembrane region" description="Helical" evidence="9">
    <location>
        <begin position="78"/>
        <end position="96"/>
    </location>
</feature>
<dbReference type="PANTHER" id="PTHR45772">
    <property type="entry name" value="CONSERVED COMPONENT OF ABC TRANSPORTER FOR NATURAL AMINO ACIDS-RELATED"/>
    <property type="match status" value="1"/>
</dbReference>
<keyword evidence="8 9" id="KW-0472">Membrane</keyword>
<dbReference type="GO" id="GO:0005524">
    <property type="term" value="F:ATP binding"/>
    <property type="evidence" value="ECO:0007669"/>
    <property type="project" value="UniProtKB-KW"/>
</dbReference>
<dbReference type="Pfam" id="PF00005">
    <property type="entry name" value="ABC_tran"/>
    <property type="match status" value="1"/>
</dbReference>
<organism evidence="11 12">
    <name type="scientific">Herbaspirillum rhizosphaerae</name>
    <dbReference type="NCBI Taxonomy" id="346179"/>
    <lineage>
        <taxon>Bacteria</taxon>
        <taxon>Pseudomonadati</taxon>
        <taxon>Pseudomonadota</taxon>
        <taxon>Betaproteobacteria</taxon>
        <taxon>Burkholderiales</taxon>
        <taxon>Oxalobacteraceae</taxon>
        <taxon>Herbaspirillum</taxon>
    </lineage>
</organism>
<reference evidence="11 12" key="1">
    <citation type="journal article" date="2024" name="Chem. Sci.">
        <title>Discovery of megapolipeptins by genome mining of a Burkholderiales bacteria collection.</title>
        <authorList>
            <person name="Paulo B.S."/>
            <person name="Recchia M.J.J."/>
            <person name="Lee S."/>
            <person name="Fergusson C.H."/>
            <person name="Romanowski S.B."/>
            <person name="Hernandez A."/>
            <person name="Krull N."/>
            <person name="Liu D.Y."/>
            <person name="Cavanagh H."/>
            <person name="Bos A."/>
            <person name="Gray C.A."/>
            <person name="Murphy B.T."/>
            <person name="Linington R.G."/>
            <person name="Eustaquio A.S."/>
        </authorList>
    </citation>
    <scope>NUCLEOTIDE SEQUENCE [LARGE SCALE GENOMIC DNA]</scope>
    <source>
        <strain evidence="11 12">RL21-008-BIB-B</strain>
    </source>
</reference>
<keyword evidence="3" id="KW-1003">Cell membrane</keyword>
<dbReference type="InterPro" id="IPR001851">
    <property type="entry name" value="ABC_transp_permease"/>
</dbReference>
<evidence type="ECO:0000256" key="7">
    <source>
        <dbReference type="ARBA" id="ARBA00022989"/>
    </source>
</evidence>
<dbReference type="Gene3D" id="3.40.50.300">
    <property type="entry name" value="P-loop containing nucleotide triphosphate hydrolases"/>
    <property type="match status" value="1"/>
</dbReference>
<protein>
    <submittedName>
        <fullName evidence="11">ATP-binding cassette domain-containing protein</fullName>
    </submittedName>
</protein>
<dbReference type="RefSeq" id="WP_408167333.1">
    <property type="nucleotide sequence ID" value="NZ_JAQQFR010000004.1"/>
</dbReference>
<keyword evidence="5" id="KW-0547">Nucleotide-binding</keyword>
<dbReference type="InterPro" id="IPR043428">
    <property type="entry name" value="LivM-like"/>
</dbReference>
<dbReference type="EMBL" id="JAQQFR010000004">
    <property type="protein sequence ID" value="MFL9878410.1"/>
    <property type="molecule type" value="Genomic_DNA"/>
</dbReference>
<dbReference type="InterPro" id="IPR051120">
    <property type="entry name" value="ABC_AA/LPS_Transport"/>
</dbReference>
<evidence type="ECO:0000259" key="10">
    <source>
        <dbReference type="PROSITE" id="PS50893"/>
    </source>
</evidence>
<dbReference type="PROSITE" id="PS00211">
    <property type="entry name" value="ABC_TRANSPORTER_1"/>
    <property type="match status" value="1"/>
</dbReference>
<feature type="transmembrane region" description="Helical" evidence="9">
    <location>
        <begin position="214"/>
        <end position="240"/>
    </location>
</feature>
<feature type="transmembrane region" description="Helical" evidence="9">
    <location>
        <begin position="173"/>
        <end position="193"/>
    </location>
</feature>
<feature type="transmembrane region" description="Helical" evidence="9">
    <location>
        <begin position="20"/>
        <end position="38"/>
    </location>
</feature>
<keyword evidence="2" id="KW-0813">Transport</keyword>
<feature type="domain" description="ABC transporter" evidence="10">
    <location>
        <begin position="360"/>
        <end position="600"/>
    </location>
</feature>
<evidence type="ECO:0000256" key="8">
    <source>
        <dbReference type="ARBA" id="ARBA00023136"/>
    </source>
</evidence>
<evidence type="ECO:0000313" key="11">
    <source>
        <dbReference type="EMBL" id="MFL9878410.1"/>
    </source>
</evidence>
<evidence type="ECO:0000256" key="4">
    <source>
        <dbReference type="ARBA" id="ARBA00022692"/>
    </source>
</evidence>
<dbReference type="Pfam" id="PF02653">
    <property type="entry name" value="BPD_transp_2"/>
    <property type="match status" value="1"/>
</dbReference>
<feature type="transmembrane region" description="Helical" evidence="9">
    <location>
        <begin position="44"/>
        <end position="66"/>
    </location>
</feature>
<name>A0ABW8Z6D9_9BURK</name>
<dbReference type="Proteomes" id="UP001629214">
    <property type="component" value="Unassembled WGS sequence"/>
</dbReference>
<dbReference type="InterPro" id="IPR027417">
    <property type="entry name" value="P-loop_NTPase"/>
</dbReference>
<dbReference type="CDD" id="cd06581">
    <property type="entry name" value="TM_PBP1_LivM_like"/>
    <property type="match status" value="1"/>
</dbReference>
<comment type="caution">
    <text evidence="11">The sequence shown here is derived from an EMBL/GenBank/DDBJ whole genome shotgun (WGS) entry which is preliminary data.</text>
</comment>
<evidence type="ECO:0000256" key="2">
    <source>
        <dbReference type="ARBA" id="ARBA00022448"/>
    </source>
</evidence>
<keyword evidence="6 11" id="KW-0067">ATP-binding</keyword>
<dbReference type="InterPro" id="IPR003439">
    <property type="entry name" value="ABC_transporter-like_ATP-bd"/>
</dbReference>
<dbReference type="InterPro" id="IPR003593">
    <property type="entry name" value="AAA+_ATPase"/>
</dbReference>
<keyword evidence="12" id="KW-1185">Reference proteome</keyword>
<evidence type="ECO:0000256" key="5">
    <source>
        <dbReference type="ARBA" id="ARBA00022741"/>
    </source>
</evidence>
<evidence type="ECO:0000256" key="3">
    <source>
        <dbReference type="ARBA" id="ARBA00022475"/>
    </source>
</evidence>
<dbReference type="SMART" id="SM00382">
    <property type="entry name" value="AAA"/>
    <property type="match status" value="1"/>
</dbReference>
<dbReference type="SUPFAM" id="SSF52540">
    <property type="entry name" value="P-loop containing nucleoside triphosphate hydrolases"/>
    <property type="match status" value="1"/>
</dbReference>
<evidence type="ECO:0000256" key="1">
    <source>
        <dbReference type="ARBA" id="ARBA00004651"/>
    </source>
</evidence>
<evidence type="ECO:0000256" key="6">
    <source>
        <dbReference type="ARBA" id="ARBA00022840"/>
    </source>
</evidence>
<dbReference type="PROSITE" id="PS50893">
    <property type="entry name" value="ABC_TRANSPORTER_2"/>
    <property type="match status" value="1"/>
</dbReference>
<sequence>MINSISTSGLTRQARASRSLLPVAGVSIAALVLVAVMPSVLDTYLLNILIRAFCFAMVALTVDILWGYTGVLTFGQSAFFGIGAYAAGLVFTHMGFSPAHAWLALGIAVAGAAAVAVLVGWLSFYQGATPLYASVISLVLPIVMTQLLFSGGTFTGSSSGLTGYTMIDLSLEAWFWIAGVTLVLVTAAAWVFVHSDAGKILIGIRDNESRCEYLGINPSLVKIGLLVVTAVVASVAGFGYASFSGVVAPELSGFVFGTEIIIWVALGGRGTLIGPVLGAIFIETTSAYLSGSLPFLWKLLVGVGFVLVIILLPQGLMPLALRLRRFLPRRLAGGVNAAAPTLLEAPGQKPHSIDRSTPAMRLEHVAKNFGSLKVLEGIDIVAYPGELVSLVGPNGAGKTTLMRCMSDGAERTSGTIRINEHDIRRLPAYRCVGFGIGRKFQTANVFESLTVAECLRIARAKVERPSLLRQKNTLSLPSYALAVLRATELDRKLDQVCRNLSHGEQQALELAMVLALEPRVILLDEPTAGLTKAERTKIGHILIELSRDYGLCCLLVEHDLDFVCEISSRVVVLHQGKIVMQGTVKEVVESELVQSVYAGNATPVSQALQQATASKGATA</sequence>
<keyword evidence="4 9" id="KW-0812">Transmembrane</keyword>
<keyword evidence="7 9" id="KW-1133">Transmembrane helix</keyword>
<evidence type="ECO:0000256" key="9">
    <source>
        <dbReference type="SAM" id="Phobius"/>
    </source>
</evidence>
<evidence type="ECO:0000313" key="12">
    <source>
        <dbReference type="Proteomes" id="UP001629214"/>
    </source>
</evidence>
<comment type="subcellular location">
    <subcellularLocation>
        <location evidence="1">Cell membrane</location>
        <topology evidence="1">Multi-pass membrane protein</topology>
    </subcellularLocation>
</comment>
<gene>
    <name evidence="11" type="ORF">PQR63_08460</name>
</gene>
<feature type="transmembrane region" description="Helical" evidence="9">
    <location>
        <begin position="102"/>
        <end position="124"/>
    </location>
</feature>